<dbReference type="InterPro" id="IPR039041">
    <property type="entry name" value="Nav/unc-53"/>
</dbReference>
<dbReference type="Pfam" id="PF00307">
    <property type="entry name" value="CH"/>
    <property type="match status" value="1"/>
</dbReference>
<feature type="region of interest" description="Disordered" evidence="1">
    <location>
        <begin position="141"/>
        <end position="183"/>
    </location>
</feature>
<feature type="region of interest" description="Disordered" evidence="1">
    <location>
        <begin position="189"/>
        <end position="208"/>
    </location>
</feature>
<name>A0AAN8P0A7_POLSC</name>
<dbReference type="SUPFAM" id="SSF47576">
    <property type="entry name" value="Calponin-homology domain, CH-domain"/>
    <property type="match status" value="1"/>
</dbReference>
<sequence length="236" mass="26382">MVPESRIGLIVSNKVKKERHRSIWRATLAYFFDSLFSAWRSSEVTDTPAIHVLIKTVSRADPLSSPSISYKCSKSLELEIIENIKNCLVFLASIGVNLDGITAKDVREGNLKAILGLFFSLSRHKQKQKQQHQLTAEKEKLQRLHQEQKSQADQQQEEMPQPRLPSPYKHGGAPTTNIPLPATLTRRGGLEKTRQQSAVPNGGLQHPNSMGITQNRSQDFVFGATGGARCLFVEVR</sequence>
<dbReference type="PROSITE" id="PS50021">
    <property type="entry name" value="CH"/>
    <property type="match status" value="1"/>
</dbReference>
<dbReference type="InterPro" id="IPR001715">
    <property type="entry name" value="CH_dom"/>
</dbReference>
<dbReference type="GO" id="GO:0022008">
    <property type="term" value="P:neurogenesis"/>
    <property type="evidence" value="ECO:0007669"/>
    <property type="project" value="InterPro"/>
</dbReference>
<dbReference type="EMBL" id="JAWJWE010000008">
    <property type="protein sequence ID" value="KAK6631850.1"/>
    <property type="molecule type" value="Genomic_DNA"/>
</dbReference>
<accession>A0AAN8P0A7</accession>
<evidence type="ECO:0000313" key="3">
    <source>
        <dbReference type="EMBL" id="KAK6631850.1"/>
    </source>
</evidence>
<dbReference type="Gene3D" id="1.10.418.10">
    <property type="entry name" value="Calponin-like domain"/>
    <property type="match status" value="1"/>
</dbReference>
<protein>
    <recommendedName>
        <fullName evidence="2">Calponin-homology (CH) domain-containing protein</fullName>
    </recommendedName>
</protein>
<organism evidence="3 4">
    <name type="scientific">Polyplax serrata</name>
    <name type="common">Common mouse louse</name>
    <dbReference type="NCBI Taxonomy" id="468196"/>
    <lineage>
        <taxon>Eukaryota</taxon>
        <taxon>Metazoa</taxon>
        <taxon>Ecdysozoa</taxon>
        <taxon>Arthropoda</taxon>
        <taxon>Hexapoda</taxon>
        <taxon>Insecta</taxon>
        <taxon>Pterygota</taxon>
        <taxon>Neoptera</taxon>
        <taxon>Paraneoptera</taxon>
        <taxon>Psocodea</taxon>
        <taxon>Troctomorpha</taxon>
        <taxon>Phthiraptera</taxon>
        <taxon>Anoplura</taxon>
        <taxon>Polyplacidae</taxon>
        <taxon>Polyplax</taxon>
    </lineage>
</organism>
<dbReference type="AlphaFoldDB" id="A0AAN8P0A7"/>
<dbReference type="PANTHER" id="PTHR12784">
    <property type="entry name" value="STEERIN"/>
    <property type="match status" value="1"/>
</dbReference>
<proteinExistence type="predicted"/>
<dbReference type="Proteomes" id="UP001372834">
    <property type="component" value="Unassembled WGS sequence"/>
</dbReference>
<reference evidence="3 4" key="1">
    <citation type="submission" date="2023-10" db="EMBL/GenBank/DDBJ databases">
        <title>Genomes of two closely related lineages of the louse Polyplax serrata with different host specificities.</title>
        <authorList>
            <person name="Martinu J."/>
            <person name="Tarabai H."/>
            <person name="Stefka J."/>
            <person name="Hypsa V."/>
        </authorList>
    </citation>
    <scope>NUCLEOTIDE SEQUENCE [LARGE SCALE GENOMIC DNA]</scope>
    <source>
        <strain evidence="3">HR10_N</strain>
    </source>
</reference>
<gene>
    <name evidence="3" type="ORF">RUM43_013916</name>
</gene>
<dbReference type="InterPro" id="IPR036872">
    <property type="entry name" value="CH_dom_sf"/>
</dbReference>
<evidence type="ECO:0000256" key="1">
    <source>
        <dbReference type="SAM" id="MobiDB-lite"/>
    </source>
</evidence>
<dbReference type="PANTHER" id="PTHR12784:SF28">
    <property type="entry name" value="PROTEIN SICKIE"/>
    <property type="match status" value="1"/>
</dbReference>
<feature type="domain" description="Calponin-homology (CH)" evidence="2">
    <location>
        <begin position="22"/>
        <end position="126"/>
    </location>
</feature>
<comment type="caution">
    <text evidence="3">The sequence shown here is derived from an EMBL/GenBank/DDBJ whole genome shotgun (WGS) entry which is preliminary data.</text>
</comment>
<evidence type="ECO:0000259" key="2">
    <source>
        <dbReference type="PROSITE" id="PS50021"/>
    </source>
</evidence>
<feature type="compositionally biased region" description="Basic and acidic residues" evidence="1">
    <location>
        <begin position="141"/>
        <end position="150"/>
    </location>
</feature>
<evidence type="ECO:0000313" key="4">
    <source>
        <dbReference type="Proteomes" id="UP001372834"/>
    </source>
</evidence>